<dbReference type="GeneID" id="85487285"/>
<reference evidence="2 3" key="1">
    <citation type="submission" date="2016-10" db="EMBL/GenBank/DDBJ databases">
        <authorList>
            <person name="de Groot N.N."/>
        </authorList>
    </citation>
    <scope>NUCLEOTIDE SEQUENCE [LARGE SCALE GENOMIC DNA]</scope>
    <source>
        <strain evidence="2 3">DSM 44908</strain>
    </source>
</reference>
<keyword evidence="1" id="KW-0175">Coiled coil</keyword>
<name>A0A1I0U9M6_9NOCA</name>
<dbReference type="AlphaFoldDB" id="A0A1I0U9M6"/>
<evidence type="ECO:0008006" key="4">
    <source>
        <dbReference type="Google" id="ProtNLM"/>
    </source>
</evidence>
<protein>
    <recommendedName>
        <fullName evidence="4">Minor tail protein</fullName>
    </recommendedName>
</protein>
<dbReference type="OrthoDB" id="4764556at2"/>
<evidence type="ECO:0000313" key="3">
    <source>
        <dbReference type="Proteomes" id="UP000182054"/>
    </source>
</evidence>
<evidence type="ECO:0000313" key="2">
    <source>
        <dbReference type="EMBL" id="SFA60768.1"/>
    </source>
</evidence>
<dbReference type="Proteomes" id="UP000182054">
    <property type="component" value="Unassembled WGS sequence"/>
</dbReference>
<gene>
    <name evidence="2" type="ORF">SAMN05444374_11619</name>
</gene>
<organism evidence="2 3">
    <name type="scientific">Rhodococcoides kroppenstedtii</name>
    <dbReference type="NCBI Taxonomy" id="293050"/>
    <lineage>
        <taxon>Bacteria</taxon>
        <taxon>Bacillati</taxon>
        <taxon>Actinomycetota</taxon>
        <taxon>Actinomycetes</taxon>
        <taxon>Mycobacteriales</taxon>
        <taxon>Nocardiaceae</taxon>
        <taxon>Rhodococcoides</taxon>
    </lineage>
</organism>
<dbReference type="EMBL" id="FOJN01000016">
    <property type="protein sequence ID" value="SFA60768.1"/>
    <property type="molecule type" value="Genomic_DNA"/>
</dbReference>
<dbReference type="RefSeq" id="WP_068365741.1">
    <property type="nucleotide sequence ID" value="NZ_FOJN01000016.1"/>
</dbReference>
<sequence>MPAEIGRLVDQYPWILYVIGAAVAYRYIGQTLAEGSTFWAKVLPGGQWFRNRAERRRVTEAADLADLKRQVTTLDRRVRALSETAALYDDYLEYDARWHRDHNIYSAEQGWDFPPPVHITFHEFMAARMPPRAPALADHEEPR</sequence>
<accession>A0A1I0U9M6</accession>
<feature type="coiled-coil region" evidence="1">
    <location>
        <begin position="50"/>
        <end position="84"/>
    </location>
</feature>
<proteinExistence type="predicted"/>
<evidence type="ECO:0000256" key="1">
    <source>
        <dbReference type="SAM" id="Coils"/>
    </source>
</evidence>